<name>A0A166CTQ7_DAUCS</name>
<accession>A0A166CTQ7</accession>
<dbReference type="AlphaFoldDB" id="A0A166CTQ7"/>
<dbReference type="Proteomes" id="UP000077755">
    <property type="component" value="Chromosome 2"/>
</dbReference>
<dbReference type="Gramene" id="KZN04322">
    <property type="protein sequence ID" value="KZN04322"/>
    <property type="gene ID" value="DCAR_005159"/>
</dbReference>
<dbReference type="EMBL" id="LNRQ01000002">
    <property type="protein sequence ID" value="KZN04322.1"/>
    <property type="molecule type" value="Genomic_DNA"/>
</dbReference>
<evidence type="ECO:0000313" key="3">
    <source>
        <dbReference type="Proteomes" id="UP000077755"/>
    </source>
</evidence>
<keyword evidence="3" id="KW-1185">Reference proteome</keyword>
<protein>
    <recommendedName>
        <fullName evidence="4">RNase H type-1 domain-containing protein</fullName>
    </recommendedName>
</protein>
<proteinExistence type="predicted"/>
<evidence type="ECO:0000313" key="2">
    <source>
        <dbReference type="EMBL" id="WOG86576.1"/>
    </source>
</evidence>
<dbReference type="EMBL" id="CP093344">
    <property type="protein sequence ID" value="WOG86576.1"/>
    <property type="molecule type" value="Genomic_DNA"/>
</dbReference>
<reference evidence="1" key="1">
    <citation type="journal article" date="2016" name="Nat. Genet.">
        <title>A high-quality carrot genome assembly provides new insights into carotenoid accumulation and asterid genome evolution.</title>
        <authorList>
            <person name="Iorizzo M."/>
            <person name="Ellison S."/>
            <person name="Senalik D."/>
            <person name="Zeng P."/>
            <person name="Satapoomin P."/>
            <person name="Huang J."/>
            <person name="Bowman M."/>
            <person name="Iovene M."/>
            <person name="Sanseverino W."/>
            <person name="Cavagnaro P."/>
            <person name="Yildiz M."/>
            <person name="Macko-Podgorni A."/>
            <person name="Moranska E."/>
            <person name="Grzebelus E."/>
            <person name="Grzebelus D."/>
            <person name="Ashrafi H."/>
            <person name="Zheng Z."/>
            <person name="Cheng S."/>
            <person name="Spooner D."/>
            <person name="Van Deynze A."/>
            <person name="Simon P."/>
        </authorList>
    </citation>
    <scope>NUCLEOTIDE SEQUENCE [LARGE SCALE GENOMIC DNA]</scope>
    <source>
        <tissue evidence="1">Leaf</tissue>
    </source>
</reference>
<evidence type="ECO:0008006" key="4">
    <source>
        <dbReference type="Google" id="ProtNLM"/>
    </source>
</evidence>
<sequence>MYAPLRRAAVQGFNDIRLETDNYEAYMTIKHIREAVAVSVFDITDQLDTLILDESRKCVGAYVNQSRCRVARFLAKFDMETCKKLYTFDRPMSGVEELLDWDQGIRLQHPDFMDILVEDSFICSFGSKGSLWVLERPLGEMD</sequence>
<organism evidence="1">
    <name type="scientific">Daucus carota subsp. sativus</name>
    <name type="common">Carrot</name>
    <dbReference type="NCBI Taxonomy" id="79200"/>
    <lineage>
        <taxon>Eukaryota</taxon>
        <taxon>Viridiplantae</taxon>
        <taxon>Streptophyta</taxon>
        <taxon>Embryophyta</taxon>
        <taxon>Tracheophyta</taxon>
        <taxon>Spermatophyta</taxon>
        <taxon>Magnoliopsida</taxon>
        <taxon>eudicotyledons</taxon>
        <taxon>Gunneridae</taxon>
        <taxon>Pentapetalae</taxon>
        <taxon>asterids</taxon>
        <taxon>campanulids</taxon>
        <taxon>Apiales</taxon>
        <taxon>Apiaceae</taxon>
        <taxon>Apioideae</taxon>
        <taxon>Scandiceae</taxon>
        <taxon>Daucinae</taxon>
        <taxon>Daucus</taxon>
        <taxon>Daucus sect. Daucus</taxon>
    </lineage>
</organism>
<gene>
    <name evidence="1" type="ORF">DCAR_005159</name>
    <name evidence="2" type="ORF">DCAR_0205791</name>
</gene>
<reference evidence="2" key="2">
    <citation type="submission" date="2022-03" db="EMBL/GenBank/DDBJ databases">
        <title>Draft title - Genomic analysis of global carrot germplasm unveils the trajectory of domestication and the origin of high carotenoid orange carrot.</title>
        <authorList>
            <person name="Iorizzo M."/>
            <person name="Ellison S."/>
            <person name="Senalik D."/>
            <person name="Macko-Podgorni A."/>
            <person name="Grzebelus D."/>
            <person name="Bostan H."/>
            <person name="Rolling W."/>
            <person name="Curaba J."/>
            <person name="Simon P."/>
        </authorList>
    </citation>
    <scope>NUCLEOTIDE SEQUENCE</scope>
    <source>
        <tissue evidence="2">Leaf</tissue>
    </source>
</reference>
<evidence type="ECO:0000313" key="1">
    <source>
        <dbReference type="EMBL" id="KZN04322.1"/>
    </source>
</evidence>